<name>A0AAU8JF71_9CYAN</name>
<dbReference type="EMBL" id="CP159837">
    <property type="protein sequence ID" value="XCM37379.1"/>
    <property type="molecule type" value="Genomic_DNA"/>
</dbReference>
<gene>
    <name evidence="1" type="ORF">ABWT76_000135</name>
</gene>
<proteinExistence type="predicted"/>
<accession>A0AAU8JF71</accession>
<dbReference type="RefSeq" id="WP_354635481.1">
    <property type="nucleotide sequence ID" value="NZ_CP159837.1"/>
</dbReference>
<reference evidence="1" key="1">
    <citation type="submission" date="2024-07" db="EMBL/GenBank/DDBJ databases">
        <authorList>
            <person name="Kim Y.J."/>
            <person name="Jeong J.Y."/>
        </authorList>
    </citation>
    <scope>NUCLEOTIDE SEQUENCE</scope>
    <source>
        <strain evidence="1">GIHE-MW2</strain>
    </source>
</reference>
<dbReference type="SUPFAM" id="SSF50118">
    <property type="entry name" value="Cell growth inhibitor/plasmid maintenance toxic component"/>
    <property type="match status" value="1"/>
</dbReference>
<dbReference type="AlphaFoldDB" id="A0AAU8JF71"/>
<evidence type="ECO:0008006" key="2">
    <source>
        <dbReference type="Google" id="ProtNLM"/>
    </source>
</evidence>
<sequence length="51" mass="5499">MSFNPGDVVTVEFPGVQEIKRRPAVVLSSSTYHATLHSGNDRNSNQGTGCH</sequence>
<organism evidence="1">
    <name type="scientific">Planktothricoides raciborskii GIHE-MW2</name>
    <dbReference type="NCBI Taxonomy" id="2792601"/>
    <lineage>
        <taxon>Bacteria</taxon>
        <taxon>Bacillati</taxon>
        <taxon>Cyanobacteriota</taxon>
        <taxon>Cyanophyceae</taxon>
        <taxon>Oscillatoriophycideae</taxon>
        <taxon>Oscillatoriales</taxon>
        <taxon>Oscillatoriaceae</taxon>
        <taxon>Planktothricoides</taxon>
    </lineage>
</organism>
<evidence type="ECO:0000313" key="1">
    <source>
        <dbReference type="EMBL" id="XCM37379.1"/>
    </source>
</evidence>
<protein>
    <recommendedName>
        <fullName evidence="2">Type II toxin-antitoxin system PemK/MazF family toxin</fullName>
    </recommendedName>
</protein>